<evidence type="ECO:0000313" key="5">
    <source>
        <dbReference type="EMBL" id="GIL27721.1"/>
    </source>
</evidence>
<evidence type="ECO:0000256" key="3">
    <source>
        <dbReference type="SAM" id="MobiDB-lite"/>
    </source>
</evidence>
<sequence>MAEVGRSDTVAARRASRAAQEQHDSRRQAIVEAAAAAIEQHGNDAALGVIAEQAGVPRPHVYRYFESKDELDLEVARHATRRLRATIRPALYARGAPRGIIRGIITVVLDWAARHPNLYRFRVRLGPSAAIPEFLDAVGAFLRDNGRSGTLPAQAVAAIIGLIDASVLWWLDHPRELTAADLTDRLGAQVWLVFSAAMREADISLES</sequence>
<dbReference type="InterPro" id="IPR050109">
    <property type="entry name" value="HTH-type_TetR-like_transc_reg"/>
</dbReference>
<dbReference type="Proteomes" id="UP000614996">
    <property type="component" value="Unassembled WGS sequence"/>
</dbReference>
<evidence type="ECO:0000256" key="1">
    <source>
        <dbReference type="ARBA" id="ARBA00023125"/>
    </source>
</evidence>
<organism evidence="5 6">
    <name type="scientific">Actinocatenispora comari</name>
    <dbReference type="NCBI Taxonomy" id="2807577"/>
    <lineage>
        <taxon>Bacteria</taxon>
        <taxon>Bacillati</taxon>
        <taxon>Actinomycetota</taxon>
        <taxon>Actinomycetes</taxon>
        <taxon>Micromonosporales</taxon>
        <taxon>Micromonosporaceae</taxon>
        <taxon>Actinocatenispora</taxon>
    </lineage>
</organism>
<dbReference type="GO" id="GO:0003700">
    <property type="term" value="F:DNA-binding transcription factor activity"/>
    <property type="evidence" value="ECO:0007669"/>
    <property type="project" value="TreeGrafter"/>
</dbReference>
<feature type="region of interest" description="Disordered" evidence="3">
    <location>
        <begin position="1"/>
        <end position="26"/>
    </location>
</feature>
<dbReference type="InterPro" id="IPR001647">
    <property type="entry name" value="HTH_TetR"/>
</dbReference>
<dbReference type="RefSeq" id="WP_207125466.1">
    <property type="nucleotide sequence ID" value="NZ_BOPO01000053.1"/>
</dbReference>
<evidence type="ECO:0000313" key="6">
    <source>
        <dbReference type="Proteomes" id="UP000614996"/>
    </source>
</evidence>
<dbReference type="AlphaFoldDB" id="A0A8J4AAG2"/>
<dbReference type="PROSITE" id="PS50977">
    <property type="entry name" value="HTH_TETR_2"/>
    <property type="match status" value="1"/>
</dbReference>
<dbReference type="SUPFAM" id="SSF48498">
    <property type="entry name" value="Tetracyclin repressor-like, C-terminal domain"/>
    <property type="match status" value="1"/>
</dbReference>
<dbReference type="InterPro" id="IPR009057">
    <property type="entry name" value="Homeodomain-like_sf"/>
</dbReference>
<accession>A0A8J4AAG2</accession>
<keyword evidence="6" id="KW-1185">Reference proteome</keyword>
<comment type="caution">
    <text evidence="5">The sequence shown here is derived from an EMBL/GenBank/DDBJ whole genome shotgun (WGS) entry which is preliminary data.</text>
</comment>
<protein>
    <submittedName>
        <fullName evidence="5">TetR family transcriptional regulator</fullName>
    </submittedName>
</protein>
<dbReference type="PANTHER" id="PTHR30055">
    <property type="entry name" value="HTH-TYPE TRANSCRIPTIONAL REGULATOR RUTR"/>
    <property type="match status" value="1"/>
</dbReference>
<dbReference type="Gene3D" id="1.10.357.10">
    <property type="entry name" value="Tetracycline Repressor, domain 2"/>
    <property type="match status" value="1"/>
</dbReference>
<evidence type="ECO:0000256" key="2">
    <source>
        <dbReference type="PROSITE-ProRule" id="PRU00335"/>
    </source>
</evidence>
<dbReference type="PRINTS" id="PR00455">
    <property type="entry name" value="HTHTETR"/>
</dbReference>
<reference evidence="6" key="1">
    <citation type="journal article" date="2021" name="Int. J. Syst. Evol. Microbiol.">
        <title>Actinocatenispora comari sp. nov., an endophytic actinomycete isolated from aerial parts of Comarum salesowianum.</title>
        <authorList>
            <person name="Oyunbileg N."/>
            <person name="Iizaka Y."/>
            <person name="Hamada M."/>
            <person name="Davaapurev B.O."/>
            <person name="Fukumoto A."/>
            <person name="Tsetseg B."/>
            <person name="Kato F."/>
            <person name="Tamura T."/>
            <person name="Batkhuu J."/>
            <person name="Anzai Y."/>
        </authorList>
    </citation>
    <scope>NUCLEOTIDE SEQUENCE [LARGE SCALE GENOMIC DNA]</scope>
    <source>
        <strain evidence="6">NUM-2625</strain>
    </source>
</reference>
<name>A0A8J4AAG2_9ACTN</name>
<dbReference type="EMBL" id="BOPO01000053">
    <property type="protein sequence ID" value="GIL27721.1"/>
    <property type="molecule type" value="Genomic_DNA"/>
</dbReference>
<proteinExistence type="predicted"/>
<evidence type="ECO:0000259" key="4">
    <source>
        <dbReference type="PROSITE" id="PS50977"/>
    </source>
</evidence>
<feature type="DNA-binding region" description="H-T-H motif" evidence="2">
    <location>
        <begin position="46"/>
        <end position="65"/>
    </location>
</feature>
<gene>
    <name evidence="5" type="ORF">NUM_29750</name>
</gene>
<dbReference type="Pfam" id="PF00440">
    <property type="entry name" value="TetR_N"/>
    <property type="match status" value="1"/>
</dbReference>
<dbReference type="PANTHER" id="PTHR30055:SF226">
    <property type="entry name" value="HTH-TYPE TRANSCRIPTIONAL REGULATOR PKSA"/>
    <property type="match status" value="1"/>
</dbReference>
<dbReference type="InterPro" id="IPR036271">
    <property type="entry name" value="Tet_transcr_reg_TetR-rel_C_sf"/>
</dbReference>
<feature type="domain" description="HTH tetR-type" evidence="4">
    <location>
        <begin position="24"/>
        <end position="83"/>
    </location>
</feature>
<dbReference type="SUPFAM" id="SSF46689">
    <property type="entry name" value="Homeodomain-like"/>
    <property type="match status" value="1"/>
</dbReference>
<dbReference type="GO" id="GO:0000976">
    <property type="term" value="F:transcription cis-regulatory region binding"/>
    <property type="evidence" value="ECO:0007669"/>
    <property type="project" value="TreeGrafter"/>
</dbReference>
<keyword evidence="1 2" id="KW-0238">DNA-binding</keyword>